<keyword evidence="7" id="KW-1185">Reference proteome</keyword>
<evidence type="ECO:0000313" key="6">
    <source>
        <dbReference type="EMBL" id="RVU23697.1"/>
    </source>
</evidence>
<dbReference type="NCBIfam" id="TIGR01727">
    <property type="entry name" value="oligo_HPY"/>
    <property type="match status" value="1"/>
</dbReference>
<reference evidence="6 7" key="1">
    <citation type="submission" date="2019-01" db="EMBL/GenBank/DDBJ databases">
        <title>Genome sequences of Streptomyces and Rhizobium isolates collected from root and soil.</title>
        <authorList>
            <person name="Chhettri S."/>
            <person name="Sevigny J.L."/>
            <person name="Sen A."/>
            <person name="Ennis N."/>
            <person name="Tisa L."/>
        </authorList>
    </citation>
    <scope>NUCLEOTIDE SEQUENCE [LARGE SCALE GENOMIC DNA]</scope>
    <source>
        <strain evidence="6 7">San01</strain>
    </source>
</reference>
<accession>A0A437PN57</accession>
<evidence type="ECO:0000256" key="1">
    <source>
        <dbReference type="ARBA" id="ARBA00005417"/>
    </source>
</evidence>
<dbReference type="InterPro" id="IPR027417">
    <property type="entry name" value="P-loop_NTPase"/>
</dbReference>
<dbReference type="Pfam" id="PF08352">
    <property type="entry name" value="oligo_HPY"/>
    <property type="match status" value="1"/>
</dbReference>
<feature type="domain" description="ABC transporter" evidence="5">
    <location>
        <begin position="19"/>
        <end position="265"/>
    </location>
</feature>
<name>A0A437PN57_9ACTN</name>
<dbReference type="InterPro" id="IPR017871">
    <property type="entry name" value="ABC_transporter-like_CS"/>
</dbReference>
<dbReference type="Proteomes" id="UP000283128">
    <property type="component" value="Unassembled WGS sequence"/>
</dbReference>
<comment type="similarity">
    <text evidence="1">Belongs to the ABC transporter superfamily.</text>
</comment>
<keyword evidence="3" id="KW-0547">Nucleotide-binding</keyword>
<evidence type="ECO:0000256" key="2">
    <source>
        <dbReference type="ARBA" id="ARBA00022448"/>
    </source>
</evidence>
<dbReference type="GO" id="GO:0016887">
    <property type="term" value="F:ATP hydrolysis activity"/>
    <property type="evidence" value="ECO:0007669"/>
    <property type="project" value="InterPro"/>
</dbReference>
<dbReference type="SMART" id="SM00382">
    <property type="entry name" value="AAA"/>
    <property type="match status" value="1"/>
</dbReference>
<keyword evidence="2" id="KW-0813">Transport</keyword>
<dbReference type="InterPro" id="IPR013563">
    <property type="entry name" value="Oligopep_ABC_C"/>
</dbReference>
<dbReference type="Gene3D" id="3.40.50.300">
    <property type="entry name" value="P-loop containing nucleotide triphosphate hydrolases"/>
    <property type="match status" value="1"/>
</dbReference>
<evidence type="ECO:0000313" key="7">
    <source>
        <dbReference type="Proteomes" id="UP000283128"/>
    </source>
</evidence>
<sequence length="334" mass="35466">MVPTDPAVRDEARVADPVLSADALVKSYPGHGKGGLIQAVRGVSLEVPAGKTVGVVGESGCGKSTLARLLVGLEEPTSGSLSVAGHRVDAVGRRRRDELMRRVQMVFQSPFTSLDPRMTVQQIIREPLDVLRSKGPRAERDARAAELMDAVGLPGYLADRRPSQLSGGQQQRVGLARALASGSDVVICDEPVSALDVSIQAQVINLLKDLQDELGVAYIFIAHNLSVVATISDHIAVMYLGRIVEYGPTDTVYDDPKHPYTKALLSSAPAPDPDANARGARIVLQGDLPSPARVPSGCAFRTRCWKASDLCASLDPALEPAGAGERTVACHFPE</sequence>
<evidence type="ECO:0000259" key="5">
    <source>
        <dbReference type="PROSITE" id="PS50893"/>
    </source>
</evidence>
<dbReference type="GO" id="GO:0005524">
    <property type="term" value="F:ATP binding"/>
    <property type="evidence" value="ECO:0007669"/>
    <property type="project" value="UniProtKB-KW"/>
</dbReference>
<dbReference type="InterPro" id="IPR003593">
    <property type="entry name" value="AAA+_ATPase"/>
</dbReference>
<dbReference type="FunFam" id="3.40.50.300:FF:000016">
    <property type="entry name" value="Oligopeptide ABC transporter ATP-binding component"/>
    <property type="match status" value="1"/>
</dbReference>
<dbReference type="AlphaFoldDB" id="A0A437PN57"/>
<dbReference type="PANTHER" id="PTHR43776:SF7">
    <property type="entry name" value="D,D-DIPEPTIDE TRANSPORT ATP-BINDING PROTEIN DDPF-RELATED"/>
    <property type="match status" value="1"/>
</dbReference>
<dbReference type="OrthoDB" id="8481147at2"/>
<dbReference type="PROSITE" id="PS50893">
    <property type="entry name" value="ABC_TRANSPORTER_2"/>
    <property type="match status" value="1"/>
</dbReference>
<dbReference type="SUPFAM" id="SSF52540">
    <property type="entry name" value="P-loop containing nucleoside triphosphate hydrolases"/>
    <property type="match status" value="1"/>
</dbReference>
<proteinExistence type="inferred from homology"/>
<dbReference type="InterPro" id="IPR003439">
    <property type="entry name" value="ABC_transporter-like_ATP-bd"/>
</dbReference>
<evidence type="ECO:0000256" key="3">
    <source>
        <dbReference type="ARBA" id="ARBA00022741"/>
    </source>
</evidence>
<organism evidence="6 7">
    <name type="scientific">Streptomyces antnestii</name>
    <dbReference type="NCBI Taxonomy" id="2494256"/>
    <lineage>
        <taxon>Bacteria</taxon>
        <taxon>Bacillati</taxon>
        <taxon>Actinomycetota</taxon>
        <taxon>Actinomycetes</taxon>
        <taxon>Kitasatosporales</taxon>
        <taxon>Streptomycetaceae</taxon>
        <taxon>Streptomyces</taxon>
    </lineage>
</organism>
<dbReference type="PANTHER" id="PTHR43776">
    <property type="entry name" value="TRANSPORT ATP-BINDING PROTEIN"/>
    <property type="match status" value="1"/>
</dbReference>
<dbReference type="Pfam" id="PF00005">
    <property type="entry name" value="ABC_tran"/>
    <property type="match status" value="1"/>
</dbReference>
<dbReference type="InterPro" id="IPR050319">
    <property type="entry name" value="ABC_transp_ATP-bind"/>
</dbReference>
<evidence type="ECO:0000256" key="4">
    <source>
        <dbReference type="ARBA" id="ARBA00022840"/>
    </source>
</evidence>
<comment type="caution">
    <text evidence="6">The sequence shown here is derived from an EMBL/GenBank/DDBJ whole genome shotgun (WGS) entry which is preliminary data.</text>
</comment>
<dbReference type="GO" id="GO:0015833">
    <property type="term" value="P:peptide transport"/>
    <property type="evidence" value="ECO:0007669"/>
    <property type="project" value="InterPro"/>
</dbReference>
<gene>
    <name evidence="6" type="ORF">EOT10_16585</name>
</gene>
<dbReference type="EMBL" id="RZYA01000007">
    <property type="protein sequence ID" value="RVU23697.1"/>
    <property type="molecule type" value="Genomic_DNA"/>
</dbReference>
<dbReference type="CDD" id="cd03257">
    <property type="entry name" value="ABC_NikE_OppD_transporters"/>
    <property type="match status" value="1"/>
</dbReference>
<dbReference type="GO" id="GO:0055085">
    <property type="term" value="P:transmembrane transport"/>
    <property type="evidence" value="ECO:0007669"/>
    <property type="project" value="UniProtKB-ARBA"/>
</dbReference>
<protein>
    <submittedName>
        <fullName evidence="6">ATP-binding cassette domain-containing protein</fullName>
    </submittedName>
</protein>
<dbReference type="PROSITE" id="PS00211">
    <property type="entry name" value="ABC_TRANSPORTER_1"/>
    <property type="match status" value="1"/>
</dbReference>
<keyword evidence="4 6" id="KW-0067">ATP-binding</keyword>
<dbReference type="RefSeq" id="WP_127828993.1">
    <property type="nucleotide sequence ID" value="NZ_RZYA01000007.1"/>
</dbReference>